<keyword evidence="13" id="KW-1185">Reference proteome</keyword>
<dbReference type="GO" id="GO:0005524">
    <property type="term" value="F:ATP binding"/>
    <property type="evidence" value="ECO:0007669"/>
    <property type="project" value="UniProtKB-KW"/>
</dbReference>
<name>A0A225CLM1_9MICO</name>
<dbReference type="GO" id="GO:0046983">
    <property type="term" value="F:protein dimerization activity"/>
    <property type="evidence" value="ECO:0007669"/>
    <property type="project" value="InterPro"/>
</dbReference>
<keyword evidence="10" id="KW-0472">Membrane</keyword>
<dbReference type="AlphaFoldDB" id="A0A225CLM1"/>
<accession>A0A225CLM1</accession>
<feature type="region of interest" description="Disordered" evidence="9">
    <location>
        <begin position="1"/>
        <end position="24"/>
    </location>
</feature>
<dbReference type="InterPro" id="IPR011712">
    <property type="entry name" value="Sig_transdc_His_kin_sub3_dim/P"/>
</dbReference>
<dbReference type="EC" id="2.7.13.3" evidence="2"/>
<feature type="transmembrane region" description="Helical" evidence="10">
    <location>
        <begin position="35"/>
        <end position="54"/>
    </location>
</feature>
<evidence type="ECO:0000256" key="10">
    <source>
        <dbReference type="SAM" id="Phobius"/>
    </source>
</evidence>
<keyword evidence="10" id="KW-0812">Transmembrane</keyword>
<dbReference type="PANTHER" id="PTHR24421">
    <property type="entry name" value="NITRATE/NITRITE SENSOR PROTEIN NARX-RELATED"/>
    <property type="match status" value="1"/>
</dbReference>
<evidence type="ECO:0000256" key="7">
    <source>
        <dbReference type="ARBA" id="ARBA00022840"/>
    </source>
</evidence>
<feature type="domain" description="Signal transduction histidine kinase subgroup 3 dimerisation and phosphoacceptor" evidence="11">
    <location>
        <begin position="193"/>
        <end position="258"/>
    </location>
</feature>
<organism evidence="12 13">
    <name type="scientific">Clavibacter tessellarius</name>
    <dbReference type="NCBI Taxonomy" id="31965"/>
    <lineage>
        <taxon>Bacteria</taxon>
        <taxon>Bacillati</taxon>
        <taxon>Actinomycetota</taxon>
        <taxon>Actinomycetes</taxon>
        <taxon>Micrococcales</taxon>
        <taxon>Microbacteriaceae</taxon>
        <taxon>Clavibacter</taxon>
    </lineage>
</organism>
<evidence type="ECO:0000256" key="3">
    <source>
        <dbReference type="ARBA" id="ARBA00022553"/>
    </source>
</evidence>
<evidence type="ECO:0000313" key="13">
    <source>
        <dbReference type="Proteomes" id="UP000215316"/>
    </source>
</evidence>
<gene>
    <name evidence="12" type="ORF">B5P24_09835</name>
</gene>
<keyword evidence="6" id="KW-0418">Kinase</keyword>
<reference evidence="12" key="1">
    <citation type="submission" date="2017-08" db="EMBL/GenBank/DDBJ databases">
        <title>Genomes of multiple Clavibacter strains from different subspecies.</title>
        <authorList>
            <person name="Yuan X.-K."/>
            <person name="Li X.-S."/>
            <person name="Nie J."/>
            <person name="De Boer S.H."/>
        </authorList>
    </citation>
    <scope>NUCLEOTIDE SEQUENCE [LARGE SCALE GENOMIC DNA]</scope>
    <source>
        <strain evidence="12">ATCC 33566</strain>
    </source>
</reference>
<keyword evidence="8" id="KW-0902">Two-component regulatory system</keyword>
<dbReference type="Gene3D" id="1.20.5.1930">
    <property type="match status" value="1"/>
</dbReference>
<keyword evidence="7" id="KW-0067">ATP-binding</keyword>
<feature type="transmembrane region" description="Helical" evidence="10">
    <location>
        <begin position="155"/>
        <end position="175"/>
    </location>
</feature>
<dbReference type="Proteomes" id="UP000215316">
    <property type="component" value="Unassembled WGS sequence"/>
</dbReference>
<keyword evidence="4" id="KW-0808">Transferase</keyword>
<dbReference type="Gene3D" id="3.30.565.10">
    <property type="entry name" value="Histidine kinase-like ATPase, C-terminal domain"/>
    <property type="match status" value="1"/>
</dbReference>
<dbReference type="InterPro" id="IPR036890">
    <property type="entry name" value="HATPase_C_sf"/>
</dbReference>
<keyword evidence="5" id="KW-0547">Nucleotide-binding</keyword>
<evidence type="ECO:0000256" key="6">
    <source>
        <dbReference type="ARBA" id="ARBA00022777"/>
    </source>
</evidence>
<dbReference type="InterPro" id="IPR050482">
    <property type="entry name" value="Sensor_HK_TwoCompSys"/>
</dbReference>
<dbReference type="GO" id="GO:0016020">
    <property type="term" value="C:membrane"/>
    <property type="evidence" value="ECO:0007669"/>
    <property type="project" value="InterPro"/>
</dbReference>
<evidence type="ECO:0000256" key="2">
    <source>
        <dbReference type="ARBA" id="ARBA00012438"/>
    </source>
</evidence>
<keyword evidence="10" id="KW-1133">Transmembrane helix</keyword>
<dbReference type="SUPFAM" id="SSF55874">
    <property type="entry name" value="ATPase domain of HSP90 chaperone/DNA topoisomerase II/histidine kinase"/>
    <property type="match status" value="1"/>
</dbReference>
<evidence type="ECO:0000256" key="5">
    <source>
        <dbReference type="ARBA" id="ARBA00022741"/>
    </source>
</evidence>
<evidence type="ECO:0000313" key="12">
    <source>
        <dbReference type="EMBL" id="OQJ63273.1"/>
    </source>
</evidence>
<keyword evidence="3" id="KW-0597">Phosphoprotein</keyword>
<comment type="caution">
    <text evidence="12">The sequence shown here is derived from an EMBL/GenBank/DDBJ whole genome shotgun (WGS) entry which is preliminary data.</text>
</comment>
<evidence type="ECO:0000256" key="1">
    <source>
        <dbReference type="ARBA" id="ARBA00000085"/>
    </source>
</evidence>
<feature type="transmembrane region" description="Helical" evidence="10">
    <location>
        <begin position="131"/>
        <end position="149"/>
    </location>
</feature>
<sequence length="407" mass="41515">MRTRADASSPPPPGCDAGGVTRSPARRAPGALPRLVRVGYGVALGGLVVLDAAVSGSLGQCMYLVAVVALAALVARGRVPAWTVGAVSGAATLVTVLLAASGIAAPFALSEGLVLLVAVVATTRRAVGARGAAAVALVALATAILPMRLLSADTATFGILLVAVVACALAVGATLRNADAERRLALAVATQRERDGLARDLHDDFTNRVTGMILLAQAARRRVDAPGTELDADLARMEESGGAALASMRRWVRTLRDTGVERDPELADGAEAPEDEIRALLVGWEASAPGRRVELHDRTTAALPADVRATATRIVQESVTNATRHAPGADRIRVTLAEDPHADAVVLTVVSPLDATGREGADPVPGSPGLGLVGMRERAAILGGSLDAGPVAGTWTVRAVLPRDAGA</sequence>
<proteinExistence type="predicted"/>
<dbReference type="CDD" id="cd16917">
    <property type="entry name" value="HATPase_UhpB-NarQ-NarX-like"/>
    <property type="match status" value="1"/>
</dbReference>
<protein>
    <recommendedName>
        <fullName evidence="2">histidine kinase</fullName>
        <ecNumber evidence="2">2.7.13.3</ecNumber>
    </recommendedName>
</protein>
<evidence type="ECO:0000256" key="4">
    <source>
        <dbReference type="ARBA" id="ARBA00022679"/>
    </source>
</evidence>
<comment type="catalytic activity">
    <reaction evidence="1">
        <text>ATP + protein L-histidine = ADP + protein N-phospho-L-histidine.</text>
        <dbReference type="EC" id="2.7.13.3"/>
    </reaction>
</comment>
<evidence type="ECO:0000256" key="9">
    <source>
        <dbReference type="SAM" id="MobiDB-lite"/>
    </source>
</evidence>
<dbReference type="Pfam" id="PF07730">
    <property type="entry name" value="HisKA_3"/>
    <property type="match status" value="1"/>
</dbReference>
<dbReference type="PANTHER" id="PTHR24421:SF10">
    <property type="entry name" value="NITRATE_NITRITE SENSOR PROTEIN NARQ"/>
    <property type="match status" value="1"/>
</dbReference>
<evidence type="ECO:0000259" key="11">
    <source>
        <dbReference type="Pfam" id="PF07730"/>
    </source>
</evidence>
<evidence type="ECO:0000256" key="8">
    <source>
        <dbReference type="ARBA" id="ARBA00023012"/>
    </source>
</evidence>
<feature type="transmembrane region" description="Helical" evidence="10">
    <location>
        <begin position="91"/>
        <end position="119"/>
    </location>
</feature>
<dbReference type="GO" id="GO:0000155">
    <property type="term" value="F:phosphorelay sensor kinase activity"/>
    <property type="evidence" value="ECO:0007669"/>
    <property type="project" value="InterPro"/>
</dbReference>
<dbReference type="EMBL" id="MZMQ01000001">
    <property type="protein sequence ID" value="OQJ63273.1"/>
    <property type="molecule type" value="Genomic_DNA"/>
</dbReference>